<name>A0A836H3Y7_9TRYP</name>
<accession>A0A836H3Y7</accession>
<evidence type="ECO:0000313" key="3">
    <source>
        <dbReference type="Proteomes" id="UP000674143"/>
    </source>
</evidence>
<dbReference type="AlphaFoldDB" id="A0A836H3Y7"/>
<comment type="caution">
    <text evidence="2">The sequence shown here is derived from an EMBL/GenBank/DDBJ whole genome shotgun (WGS) entry which is preliminary data.</text>
</comment>
<dbReference type="Proteomes" id="UP000674143">
    <property type="component" value="Chromosome 25"/>
</dbReference>
<proteinExistence type="predicted"/>
<organism evidence="2 3">
    <name type="scientific">Leishmania orientalis</name>
    <dbReference type="NCBI Taxonomy" id="2249476"/>
    <lineage>
        <taxon>Eukaryota</taxon>
        <taxon>Discoba</taxon>
        <taxon>Euglenozoa</taxon>
        <taxon>Kinetoplastea</taxon>
        <taxon>Metakinetoplastina</taxon>
        <taxon>Trypanosomatida</taxon>
        <taxon>Trypanosomatidae</taxon>
        <taxon>Leishmaniinae</taxon>
        <taxon>Leishmania</taxon>
    </lineage>
</organism>
<dbReference type="GeneID" id="92360301"/>
<reference evidence="2 3" key="1">
    <citation type="submission" date="2021-02" db="EMBL/GenBank/DDBJ databases">
        <title>Leishmania (Mundinia) orientalis Genome sequencing and assembly.</title>
        <authorList>
            <person name="Almutairi H."/>
            <person name="Gatherer D."/>
        </authorList>
    </citation>
    <scope>NUCLEOTIDE SEQUENCE [LARGE SCALE GENOMIC DNA]</scope>
    <source>
        <strain evidence="2">LSCM4</strain>
    </source>
</reference>
<evidence type="ECO:0000313" key="2">
    <source>
        <dbReference type="EMBL" id="KAG5477165.1"/>
    </source>
</evidence>
<dbReference type="RefSeq" id="XP_067062576.1">
    <property type="nucleotide sequence ID" value="XM_067206367.1"/>
</dbReference>
<feature type="compositionally biased region" description="Gly residues" evidence="1">
    <location>
        <begin position="83"/>
        <end position="94"/>
    </location>
</feature>
<dbReference type="KEGG" id="loi:92360301"/>
<feature type="region of interest" description="Disordered" evidence="1">
    <location>
        <begin position="70"/>
        <end position="100"/>
    </location>
</feature>
<protein>
    <submittedName>
        <fullName evidence="2">Uncharacterized protein</fullName>
    </submittedName>
</protein>
<gene>
    <name evidence="2" type="ORF">LSCM4_04382</name>
</gene>
<sequence>MSRFLKNLLYKTLISEGSNTPLVRRAAEKAARMERDFTAEKLGLWLGAAVREVSNDISCSYETMRSYLNRGAAQQSQRSPQTGRGGVGTDGGGSAPPKGR</sequence>
<feature type="compositionally biased region" description="Polar residues" evidence="1">
    <location>
        <begin position="72"/>
        <end position="82"/>
    </location>
</feature>
<keyword evidence="3" id="KW-1185">Reference proteome</keyword>
<dbReference type="EMBL" id="JAFHLR010000025">
    <property type="protein sequence ID" value="KAG5477165.1"/>
    <property type="molecule type" value="Genomic_DNA"/>
</dbReference>
<evidence type="ECO:0000256" key="1">
    <source>
        <dbReference type="SAM" id="MobiDB-lite"/>
    </source>
</evidence>